<dbReference type="GO" id="GO:0016791">
    <property type="term" value="F:phosphatase activity"/>
    <property type="evidence" value="ECO:0007669"/>
    <property type="project" value="TreeGrafter"/>
</dbReference>
<dbReference type="STRING" id="316055.RPE_1202"/>
<dbReference type="AlphaFoldDB" id="Q07SD0"/>
<dbReference type="InterPro" id="IPR001789">
    <property type="entry name" value="Sig_transdc_resp-reg_receiver"/>
</dbReference>
<dbReference type="KEGG" id="rpe:RPE_1202"/>
<name>Q07SD0_RHOP5</name>
<organism evidence="4">
    <name type="scientific">Rhodopseudomonas palustris (strain BisA53)</name>
    <dbReference type="NCBI Taxonomy" id="316055"/>
    <lineage>
        <taxon>Bacteria</taxon>
        <taxon>Pseudomonadati</taxon>
        <taxon>Pseudomonadota</taxon>
        <taxon>Alphaproteobacteria</taxon>
        <taxon>Hyphomicrobiales</taxon>
        <taxon>Nitrobacteraceae</taxon>
        <taxon>Rhodopseudomonas</taxon>
    </lineage>
</organism>
<evidence type="ECO:0000256" key="2">
    <source>
        <dbReference type="PROSITE-ProRule" id="PRU00169"/>
    </source>
</evidence>
<dbReference type="InterPro" id="IPR001932">
    <property type="entry name" value="PPM-type_phosphatase-like_dom"/>
</dbReference>
<gene>
    <name evidence="4" type="ordered locus">RPE_1202</name>
</gene>
<reference evidence="4" key="1">
    <citation type="submission" date="2006-09" db="EMBL/GenBank/DDBJ databases">
        <title>Complete sequence of Rhodopseudomonas palustris BisA53.</title>
        <authorList>
            <consortium name="US DOE Joint Genome Institute"/>
            <person name="Copeland A."/>
            <person name="Lucas S."/>
            <person name="Lapidus A."/>
            <person name="Barry K."/>
            <person name="Detter J.C."/>
            <person name="Glavina del Rio T."/>
            <person name="Hammon N."/>
            <person name="Israni S."/>
            <person name="Dalin E."/>
            <person name="Tice H."/>
            <person name="Pitluck S."/>
            <person name="Chain P."/>
            <person name="Malfatti S."/>
            <person name="Shin M."/>
            <person name="Vergez L."/>
            <person name="Schmutz J."/>
            <person name="Larimer F."/>
            <person name="Land M."/>
            <person name="Hauser L."/>
            <person name="Pelletier D.A."/>
            <person name="Kyrpides N."/>
            <person name="Kim E."/>
            <person name="Harwood C.S."/>
            <person name="Oda Y."/>
            <person name="Richardson P."/>
        </authorList>
    </citation>
    <scope>NUCLEOTIDE SEQUENCE [LARGE SCALE GENOMIC DNA]</scope>
    <source>
        <strain evidence="4">BisA53</strain>
    </source>
</reference>
<keyword evidence="2" id="KW-0597">Phosphoprotein</keyword>
<dbReference type="PROSITE" id="PS50110">
    <property type="entry name" value="RESPONSE_REGULATORY"/>
    <property type="match status" value="1"/>
</dbReference>
<dbReference type="InterPro" id="IPR052016">
    <property type="entry name" value="Bact_Sigma-Reg"/>
</dbReference>
<evidence type="ECO:0000259" key="3">
    <source>
        <dbReference type="PROSITE" id="PS50110"/>
    </source>
</evidence>
<dbReference type="Gene3D" id="3.40.50.2300">
    <property type="match status" value="1"/>
</dbReference>
<dbReference type="Pfam" id="PF07228">
    <property type="entry name" value="SpoIIE"/>
    <property type="match status" value="1"/>
</dbReference>
<feature type="modified residue" description="4-aspartylphosphate" evidence="2">
    <location>
        <position position="77"/>
    </location>
</feature>
<dbReference type="OrthoDB" id="315417at2"/>
<dbReference type="eggNOG" id="COG3706">
    <property type="taxonomic scope" value="Bacteria"/>
</dbReference>
<evidence type="ECO:0000256" key="1">
    <source>
        <dbReference type="ARBA" id="ARBA00022801"/>
    </source>
</evidence>
<dbReference type="SMART" id="SM00331">
    <property type="entry name" value="PP2C_SIG"/>
    <property type="match status" value="1"/>
</dbReference>
<protein>
    <submittedName>
        <fullName evidence="4">Response regulator receiver modulated serine phosphatase</fullName>
    </submittedName>
</protein>
<dbReference type="GO" id="GO:0000160">
    <property type="term" value="P:phosphorelay signal transduction system"/>
    <property type="evidence" value="ECO:0007669"/>
    <property type="project" value="InterPro"/>
</dbReference>
<dbReference type="Pfam" id="PF00072">
    <property type="entry name" value="Response_reg"/>
    <property type="match status" value="1"/>
</dbReference>
<feature type="domain" description="Response regulatory" evidence="3">
    <location>
        <begin position="27"/>
        <end position="144"/>
    </location>
</feature>
<dbReference type="SUPFAM" id="SSF52172">
    <property type="entry name" value="CheY-like"/>
    <property type="match status" value="1"/>
</dbReference>
<dbReference type="InterPro" id="IPR036457">
    <property type="entry name" value="PPM-type-like_dom_sf"/>
</dbReference>
<dbReference type="PANTHER" id="PTHR43156:SF2">
    <property type="entry name" value="STAGE II SPORULATION PROTEIN E"/>
    <property type="match status" value="1"/>
</dbReference>
<dbReference type="SMART" id="SM00448">
    <property type="entry name" value="REC"/>
    <property type="match status" value="1"/>
</dbReference>
<keyword evidence="1" id="KW-0378">Hydrolase</keyword>
<proteinExistence type="predicted"/>
<sequence>MIHPLASRQLTEAAIRSRTSRSIFESRILVVDDDPMACRLLATILKKHQFANVRAAEGGISALEMIDSFRPDLMLLDMQMPDLSGLEVCERVRARPDLVDMPILVQTATVDRKEMGMLFMAGASDFLSKPINPAELMSRVAVHLERRTLLRELRDYRDRTSQELDAAQRMQAELLPTPCQQQQLAEDAGLRIGSFAQPSSEIGGDLWGMLPLNQDSFGIFVADFTGHGVTAALNTFRLHALIHEYRSLHNDPTALVSMLNERLCRLLTPGQFATFLYLIVDHRADRLRFVSAGAPPPIVSEGLRGPSTIIEAAGVPLGVARGVAYQLCETSFVPDSMLLLYSDGLPEFPDDYGDRIGEAGLLEAVVNSPSGLPPHETIDRLCRAAGIGPSSVLPDDTTIICIDRRATAAASSCRDCMFIEAAPPLSPNVCSAVATTAVSEP</sequence>
<accession>Q07SD0</accession>
<dbReference type="EMBL" id="CP000463">
    <property type="protein sequence ID" value="ABJ05154.1"/>
    <property type="molecule type" value="Genomic_DNA"/>
</dbReference>
<dbReference type="HOGENOM" id="CLU_000445_43_7_5"/>
<dbReference type="PANTHER" id="PTHR43156">
    <property type="entry name" value="STAGE II SPORULATION PROTEIN E-RELATED"/>
    <property type="match status" value="1"/>
</dbReference>
<dbReference type="Gene3D" id="3.60.40.10">
    <property type="entry name" value="PPM-type phosphatase domain"/>
    <property type="match status" value="1"/>
</dbReference>
<dbReference type="InterPro" id="IPR011006">
    <property type="entry name" value="CheY-like_superfamily"/>
</dbReference>
<evidence type="ECO:0000313" key="4">
    <source>
        <dbReference type="EMBL" id="ABJ05154.1"/>
    </source>
</evidence>
<dbReference type="eggNOG" id="COG2208">
    <property type="taxonomic scope" value="Bacteria"/>
</dbReference>